<name>A0ABX4QJ38_PSETO</name>
<dbReference type="InterPro" id="IPR030678">
    <property type="entry name" value="Peptide/Ni-bd"/>
</dbReference>
<organism evidence="6 7">
    <name type="scientific">Pseudomonas tolaasii NCPPB 2192</name>
    <dbReference type="NCBI Taxonomy" id="564423"/>
    <lineage>
        <taxon>Bacteria</taxon>
        <taxon>Pseudomonadati</taxon>
        <taxon>Pseudomonadota</taxon>
        <taxon>Gammaproteobacteria</taxon>
        <taxon>Pseudomonadales</taxon>
        <taxon>Pseudomonadaceae</taxon>
        <taxon>Pseudomonas</taxon>
    </lineage>
</organism>
<feature type="chain" id="PRO_5046601200" evidence="4">
    <location>
        <begin position="24"/>
        <end position="619"/>
    </location>
</feature>
<evidence type="ECO:0000313" key="6">
    <source>
        <dbReference type="EMBL" id="PKA76675.1"/>
    </source>
</evidence>
<accession>A0ABX4QJ38</accession>
<reference evidence="6 7" key="1">
    <citation type="submission" date="2017-11" db="EMBL/GenBank/DDBJ databases">
        <title>Genome sequencing of a diverse group of Pseudomonas species.</title>
        <authorList>
            <person name="Loper J."/>
        </authorList>
    </citation>
    <scope>NUCLEOTIDE SEQUENCE [LARGE SCALE GENOMIC DNA]</scope>
    <source>
        <strain evidence="6 7">NCPPB 2192</strain>
    </source>
</reference>
<comment type="caution">
    <text evidence="6">The sequence shown here is derived from an EMBL/GenBank/DDBJ whole genome shotgun (WGS) entry which is preliminary data.</text>
</comment>
<dbReference type="InterPro" id="IPR000914">
    <property type="entry name" value="SBP_5_dom"/>
</dbReference>
<proteinExistence type="predicted"/>
<dbReference type="Proteomes" id="UP000232891">
    <property type="component" value="Unassembled WGS sequence"/>
</dbReference>
<evidence type="ECO:0000313" key="7">
    <source>
        <dbReference type="Proteomes" id="UP000232891"/>
    </source>
</evidence>
<sequence>MVILFRSMLGALLLGLWAPSLLAQPTHALTVYGEAPKYAPGFKHLDYVNPNAPKGGTFRRSSMEDGAFDHLIPYVDKGTGITQIQGWLYSPLAYRSKDEPYTVYGLVAQRMELADDHSWLRFYLNPKARFADGTPITAQDVAYTFKLFTTEGSLAYRQTFADVDQVLVESPTQVRFTFKSTDNRTLPLDIASLPVLPEHWWQGRNFANGGGFEPPLGSGPYRISAVDNGRSVTFERVKDWWGQDLPVNKGQYNFDTLRLEFFADTDVSRQILQAQGYDFNREFSATRYAVGYDGEALRDGRLQREQLAPNAVQGTQGFVFNLQKPPFQDRRVREALSLLWDFDWSNRQMMHSMYLRQRSFFSRSALAATQLPDAGELAILEPWRGQIPDEVFTQVYQPPHTDGSGRVRPQQAQALKLLAQAGWTPRGDQLVNAEGTPLQFTFLNSQKGFERLLLPYKRNLAQIGIGFTIRMIDSAQYANRVRARDYDMIVTGYPVSPSPGGELANYFGSESADDPGSNNYMALRNPAVDALIDGLVRANDRPTMVRYAHALDRVLQWGFYWIPNYYPPGSSSLWWNRFGRPGTAPLNDVGIDTWWEVSPTPLTTAQMRQLNEGAQHAGL</sequence>
<dbReference type="PANTHER" id="PTHR30290">
    <property type="entry name" value="PERIPLASMIC BINDING COMPONENT OF ABC TRANSPORTER"/>
    <property type="match status" value="1"/>
</dbReference>
<gene>
    <name evidence="6" type="ORF">ATI14_3664</name>
</gene>
<dbReference type="Gene3D" id="3.40.190.10">
    <property type="entry name" value="Periplasmic binding protein-like II"/>
    <property type="match status" value="1"/>
</dbReference>
<evidence type="ECO:0000256" key="2">
    <source>
        <dbReference type="ARBA" id="ARBA00022856"/>
    </source>
</evidence>
<dbReference type="SUPFAM" id="SSF53850">
    <property type="entry name" value="Periplasmic binding protein-like II"/>
    <property type="match status" value="1"/>
</dbReference>
<evidence type="ECO:0000256" key="4">
    <source>
        <dbReference type="SAM" id="SignalP"/>
    </source>
</evidence>
<keyword evidence="2" id="KW-0571">Peptide transport</keyword>
<keyword evidence="1 4" id="KW-0732">Signal</keyword>
<dbReference type="CDD" id="cd08497">
    <property type="entry name" value="MbnE-like"/>
    <property type="match status" value="1"/>
</dbReference>
<feature type="signal peptide" evidence="4">
    <location>
        <begin position="1"/>
        <end position="23"/>
    </location>
</feature>
<dbReference type="PANTHER" id="PTHR30290:SF64">
    <property type="entry name" value="ABC TRANSPORTER PERIPLASMIC BINDING PROTEIN"/>
    <property type="match status" value="1"/>
</dbReference>
<feature type="domain" description="Solute-binding protein family 5" evidence="5">
    <location>
        <begin position="103"/>
        <end position="510"/>
    </location>
</feature>
<dbReference type="Pfam" id="PF00496">
    <property type="entry name" value="SBP_bac_5"/>
    <property type="match status" value="1"/>
</dbReference>
<evidence type="ECO:0000256" key="1">
    <source>
        <dbReference type="ARBA" id="ARBA00022729"/>
    </source>
</evidence>
<protein>
    <submittedName>
        <fullName evidence="6">Microcin C transport system substrate-binding protein</fullName>
    </submittedName>
</protein>
<keyword evidence="7" id="KW-1185">Reference proteome</keyword>
<dbReference type="InterPro" id="IPR039424">
    <property type="entry name" value="SBP_5"/>
</dbReference>
<keyword evidence="3" id="KW-0653">Protein transport</keyword>
<keyword evidence="3" id="KW-0813">Transport</keyword>
<dbReference type="Gene3D" id="3.10.105.10">
    <property type="entry name" value="Dipeptide-binding Protein, Domain 3"/>
    <property type="match status" value="1"/>
</dbReference>
<evidence type="ECO:0000259" key="5">
    <source>
        <dbReference type="Pfam" id="PF00496"/>
    </source>
</evidence>
<dbReference type="EMBL" id="PHHD01000001">
    <property type="protein sequence ID" value="PKA76675.1"/>
    <property type="molecule type" value="Genomic_DNA"/>
</dbReference>
<evidence type="ECO:0000256" key="3">
    <source>
        <dbReference type="ARBA" id="ARBA00022927"/>
    </source>
</evidence>
<dbReference type="PIRSF" id="PIRSF002741">
    <property type="entry name" value="MppA"/>
    <property type="match status" value="1"/>
</dbReference>